<feature type="transmembrane region" description="Helical" evidence="8">
    <location>
        <begin position="467"/>
        <end position="487"/>
    </location>
</feature>
<proteinExistence type="inferred from homology"/>
<dbReference type="InterPro" id="IPR003918">
    <property type="entry name" value="NADH_UbQ_OxRdtase"/>
</dbReference>
<feature type="domain" description="NADH:quinone oxidoreductase/Mrp antiporter transmembrane" evidence="9">
    <location>
        <begin position="128"/>
        <end position="394"/>
    </location>
</feature>
<feature type="transmembrane region" description="Helical" evidence="8">
    <location>
        <begin position="321"/>
        <end position="343"/>
    </location>
</feature>
<reference evidence="10 11" key="1">
    <citation type="submission" date="2019-06" db="EMBL/GenBank/DDBJ databases">
        <title>Sequencing the genomes of 1000 actinobacteria strains.</title>
        <authorList>
            <person name="Klenk H.-P."/>
        </authorList>
    </citation>
    <scope>NUCLEOTIDE SEQUENCE [LARGE SCALE GENOMIC DNA]</scope>
    <source>
        <strain evidence="10 11">DSM 8251</strain>
    </source>
</reference>
<evidence type="ECO:0000259" key="9">
    <source>
        <dbReference type="Pfam" id="PF00361"/>
    </source>
</evidence>
<dbReference type="PRINTS" id="PR01437">
    <property type="entry name" value="NUOXDRDTASE4"/>
</dbReference>
<dbReference type="EMBL" id="VFOR01000002">
    <property type="protein sequence ID" value="TQL57872.1"/>
    <property type="molecule type" value="Genomic_DNA"/>
</dbReference>
<evidence type="ECO:0000256" key="5">
    <source>
        <dbReference type="ARBA" id="ARBA00022989"/>
    </source>
</evidence>
<feature type="transmembrane region" description="Helical" evidence="8">
    <location>
        <begin position="108"/>
        <end position="124"/>
    </location>
</feature>
<gene>
    <name evidence="10" type="ORF">FB460_1717</name>
</gene>
<dbReference type="Pfam" id="PF00361">
    <property type="entry name" value="Proton_antipo_M"/>
    <property type="match status" value="1"/>
</dbReference>
<evidence type="ECO:0000256" key="8">
    <source>
        <dbReference type="SAM" id="Phobius"/>
    </source>
</evidence>
<comment type="caution">
    <text evidence="10">The sequence shown here is derived from an EMBL/GenBank/DDBJ whole genome shotgun (WGS) entry which is preliminary data.</text>
</comment>
<feature type="transmembrane region" description="Helical" evidence="8">
    <location>
        <begin position="238"/>
        <end position="261"/>
    </location>
</feature>
<accession>A0A542ZBZ5</accession>
<dbReference type="InterPro" id="IPR001750">
    <property type="entry name" value="ND/Mrp_TM"/>
</dbReference>
<dbReference type="PANTHER" id="PTHR42703:SF1">
    <property type="entry name" value="NA(+)_H(+) ANTIPORTER SUBUNIT D1"/>
    <property type="match status" value="1"/>
</dbReference>
<sequence>MTTPTILLPALVAVPLLLSALLVVVRHRWLERLLMVGVPLATTTVAVWLVGATSHSNVLVTNVGGYPAVFAINLVADSVTALMMLIMSAVTAVASLMLTLTDEDRRRFVPALVLLLHTGVNGALMTADLFNLFVFIEVMLMPSYALIAVTGSWRRLGIGRMFLLVNIFTGTLLLIGVGFVYGVTGTVNLAALADAGSRDARGASALAMVLFTLSVKAGAFPVHGWLPRAYSGTSGAMMMLFSALHTKIALYAIYRIYAITFGKPGPVLTTVAVIAVSTMLVGAVASFGETRIRGILAYQMVSGIGHILLALVLFSERSLSAGLFYMSHHILTIAALLSAAAAIEFTYGSGRLTQLGGLMRREKALAACMAAGLLSLIGLPPTSGTWGKLSLVLASAEGPGRTPTIYIGAIVLASIASIMALQHLWREVFWGPLPSEYLPDDPKKGRGDPEPLTDDVRVPTRLKVIPVALTGVVIAVFFAAGSIMPFFGDAGKSLIDSYPYMAQVMP</sequence>
<feature type="transmembrane region" description="Helical" evidence="8">
    <location>
        <begin position="161"/>
        <end position="183"/>
    </location>
</feature>
<feature type="transmembrane region" description="Helical" evidence="8">
    <location>
        <begin position="403"/>
        <end position="421"/>
    </location>
</feature>
<evidence type="ECO:0000313" key="10">
    <source>
        <dbReference type="EMBL" id="TQL57872.1"/>
    </source>
</evidence>
<evidence type="ECO:0000256" key="6">
    <source>
        <dbReference type="ARBA" id="ARBA00023136"/>
    </source>
</evidence>
<dbReference type="OrthoDB" id="9768329at2"/>
<comment type="similarity">
    <text evidence="2">Belongs to the CPA3 antiporters (TC 2.A.63) subunit D family.</text>
</comment>
<dbReference type="GO" id="GO:0042773">
    <property type="term" value="P:ATP synthesis coupled electron transport"/>
    <property type="evidence" value="ECO:0007669"/>
    <property type="project" value="InterPro"/>
</dbReference>
<comment type="subcellular location">
    <subcellularLocation>
        <location evidence="1">Cell membrane</location>
        <topology evidence="1">Multi-pass membrane protein</topology>
    </subcellularLocation>
    <subcellularLocation>
        <location evidence="7">Membrane</location>
        <topology evidence="7">Multi-pass membrane protein</topology>
    </subcellularLocation>
</comment>
<dbReference type="InterPro" id="IPR050586">
    <property type="entry name" value="CPA3_Na-H_Antiporter_D"/>
</dbReference>
<evidence type="ECO:0000256" key="4">
    <source>
        <dbReference type="ARBA" id="ARBA00022692"/>
    </source>
</evidence>
<evidence type="ECO:0000256" key="2">
    <source>
        <dbReference type="ARBA" id="ARBA00005346"/>
    </source>
</evidence>
<evidence type="ECO:0000256" key="3">
    <source>
        <dbReference type="ARBA" id="ARBA00022475"/>
    </source>
</evidence>
<feature type="transmembrane region" description="Helical" evidence="8">
    <location>
        <begin position="6"/>
        <end position="25"/>
    </location>
</feature>
<protein>
    <submittedName>
        <fullName evidence="10">Multisubunit sodium/proton antiporter MrpD subunit</fullName>
    </submittedName>
</protein>
<dbReference type="AlphaFoldDB" id="A0A542ZBZ5"/>
<dbReference type="RefSeq" id="WP_142093693.1">
    <property type="nucleotide sequence ID" value="NZ_BAAAMD010000004.1"/>
</dbReference>
<organism evidence="10 11">
    <name type="scientific">Propioniferax innocua</name>
    <dbReference type="NCBI Taxonomy" id="1753"/>
    <lineage>
        <taxon>Bacteria</taxon>
        <taxon>Bacillati</taxon>
        <taxon>Actinomycetota</taxon>
        <taxon>Actinomycetes</taxon>
        <taxon>Propionibacteriales</taxon>
        <taxon>Propionibacteriaceae</taxon>
        <taxon>Propioniferax</taxon>
    </lineage>
</organism>
<dbReference type="PANTHER" id="PTHR42703">
    <property type="entry name" value="NADH DEHYDROGENASE"/>
    <property type="match status" value="1"/>
</dbReference>
<feature type="transmembrane region" description="Helical" evidence="8">
    <location>
        <begin position="267"/>
        <end position="288"/>
    </location>
</feature>
<feature type="transmembrane region" description="Helical" evidence="8">
    <location>
        <begin position="70"/>
        <end position="96"/>
    </location>
</feature>
<feature type="transmembrane region" description="Helical" evidence="8">
    <location>
        <begin position="295"/>
        <end position="315"/>
    </location>
</feature>
<keyword evidence="4 7" id="KW-0812">Transmembrane</keyword>
<keyword evidence="6 8" id="KW-0472">Membrane</keyword>
<evidence type="ECO:0000256" key="1">
    <source>
        <dbReference type="ARBA" id="ARBA00004651"/>
    </source>
</evidence>
<dbReference type="Proteomes" id="UP000316196">
    <property type="component" value="Unassembled WGS sequence"/>
</dbReference>
<dbReference type="GO" id="GO:0008137">
    <property type="term" value="F:NADH dehydrogenase (ubiquinone) activity"/>
    <property type="evidence" value="ECO:0007669"/>
    <property type="project" value="InterPro"/>
</dbReference>
<feature type="transmembrane region" description="Helical" evidence="8">
    <location>
        <begin position="203"/>
        <end position="226"/>
    </location>
</feature>
<evidence type="ECO:0000313" key="11">
    <source>
        <dbReference type="Proteomes" id="UP000316196"/>
    </source>
</evidence>
<dbReference type="GO" id="GO:0005886">
    <property type="term" value="C:plasma membrane"/>
    <property type="evidence" value="ECO:0007669"/>
    <property type="project" value="UniProtKB-SubCell"/>
</dbReference>
<evidence type="ECO:0000256" key="7">
    <source>
        <dbReference type="RuleBase" id="RU000320"/>
    </source>
</evidence>
<feature type="transmembrane region" description="Helical" evidence="8">
    <location>
        <begin position="130"/>
        <end position="149"/>
    </location>
</feature>
<keyword evidence="5 8" id="KW-1133">Transmembrane helix</keyword>
<feature type="transmembrane region" description="Helical" evidence="8">
    <location>
        <begin position="32"/>
        <end position="50"/>
    </location>
</feature>
<keyword evidence="11" id="KW-1185">Reference proteome</keyword>
<feature type="transmembrane region" description="Helical" evidence="8">
    <location>
        <begin position="364"/>
        <end position="383"/>
    </location>
</feature>
<name>A0A542ZBZ5_9ACTN</name>
<keyword evidence="3" id="KW-1003">Cell membrane</keyword>